<dbReference type="AlphaFoldDB" id="A0A4P1QSE2"/>
<dbReference type="InterPro" id="IPR047664">
    <property type="entry name" value="SWEET"/>
</dbReference>
<name>A0A4P1QSE2_LUPAN</name>
<dbReference type="SMART" id="SM00184">
    <property type="entry name" value="RING"/>
    <property type="match status" value="1"/>
</dbReference>
<dbReference type="PANTHER" id="PTHR10791">
    <property type="entry name" value="RAG1-ACTIVATING PROTEIN 1"/>
    <property type="match status" value="1"/>
</dbReference>
<comment type="function">
    <text evidence="10">Mediates both low-affinity uptake and efflux of sugar across the membrane.</text>
</comment>
<evidence type="ECO:0000256" key="9">
    <source>
        <dbReference type="PROSITE-ProRule" id="PRU00175"/>
    </source>
</evidence>
<evidence type="ECO:0000256" key="4">
    <source>
        <dbReference type="ARBA" id="ARBA00022597"/>
    </source>
</evidence>
<dbReference type="InterPro" id="IPR013083">
    <property type="entry name" value="Znf_RING/FYVE/PHD"/>
</dbReference>
<dbReference type="Gene3D" id="1.20.1280.290">
    <property type="match status" value="1"/>
</dbReference>
<feature type="transmembrane region" description="Helical" evidence="10">
    <location>
        <begin position="16"/>
        <end position="39"/>
    </location>
</feature>
<evidence type="ECO:0000256" key="3">
    <source>
        <dbReference type="ARBA" id="ARBA00022448"/>
    </source>
</evidence>
<keyword evidence="5 10" id="KW-0812">Transmembrane</keyword>
<evidence type="ECO:0000256" key="5">
    <source>
        <dbReference type="ARBA" id="ARBA00022692"/>
    </source>
</evidence>
<comment type="caution">
    <text evidence="10">Lacks conserved residue(s) required for the propagation of feature annotation.</text>
</comment>
<feature type="transmembrane region" description="Helical" evidence="10">
    <location>
        <begin position="110"/>
        <end position="132"/>
    </location>
</feature>
<dbReference type="SUPFAM" id="SSF57850">
    <property type="entry name" value="RING/U-box"/>
    <property type="match status" value="1"/>
</dbReference>
<dbReference type="GO" id="GO:0012505">
    <property type="term" value="C:endomembrane system"/>
    <property type="evidence" value="ECO:0007669"/>
    <property type="project" value="UniProtKB-SubCell"/>
</dbReference>
<keyword evidence="13" id="KW-1185">Reference proteome</keyword>
<dbReference type="FunFam" id="3.30.40.10:FF:000786">
    <property type="entry name" value="Putative E3 ubiquitin-protein ligase RHA4A isoform A"/>
    <property type="match status" value="1"/>
</dbReference>
<accession>A0A4P1QSE2</accession>
<gene>
    <name evidence="12" type="ORF">TanjilG_04855</name>
</gene>
<evidence type="ECO:0000259" key="11">
    <source>
        <dbReference type="PROSITE" id="PS50089"/>
    </source>
</evidence>
<keyword evidence="8 10" id="KW-0472">Membrane</keyword>
<keyword evidence="9" id="KW-0862">Zinc</keyword>
<dbReference type="Gene3D" id="3.30.40.10">
    <property type="entry name" value="Zinc/RING finger domain, C3HC4 (zinc finger)"/>
    <property type="match status" value="1"/>
</dbReference>
<evidence type="ECO:0000256" key="2">
    <source>
        <dbReference type="ARBA" id="ARBA00007809"/>
    </source>
</evidence>
<evidence type="ECO:0000256" key="1">
    <source>
        <dbReference type="ARBA" id="ARBA00004127"/>
    </source>
</evidence>
<keyword evidence="7 10" id="KW-1133">Transmembrane helix</keyword>
<proteinExistence type="inferred from homology"/>
<keyword evidence="3 10" id="KW-0813">Transport</keyword>
<protein>
    <recommendedName>
        <fullName evidence="10">Bidirectional sugar transporter SWEET</fullName>
    </recommendedName>
</protein>
<evidence type="ECO:0000256" key="6">
    <source>
        <dbReference type="ARBA" id="ARBA00022737"/>
    </source>
</evidence>
<reference evidence="12 13" key="1">
    <citation type="journal article" date="2017" name="Plant Biotechnol. J.">
        <title>A comprehensive draft genome sequence for lupin (Lupinus angustifolius), an emerging health food: insights into plant-microbe interactions and legume evolution.</title>
        <authorList>
            <person name="Hane J.K."/>
            <person name="Ming Y."/>
            <person name="Kamphuis L.G."/>
            <person name="Nelson M.N."/>
            <person name="Garg G."/>
            <person name="Atkins C.A."/>
            <person name="Bayer P.E."/>
            <person name="Bravo A."/>
            <person name="Bringans S."/>
            <person name="Cannon S."/>
            <person name="Edwards D."/>
            <person name="Foley R."/>
            <person name="Gao L.L."/>
            <person name="Harrison M.J."/>
            <person name="Huang W."/>
            <person name="Hurgobin B."/>
            <person name="Li S."/>
            <person name="Liu C.W."/>
            <person name="McGrath A."/>
            <person name="Morahan G."/>
            <person name="Murray J."/>
            <person name="Weller J."/>
            <person name="Jian J."/>
            <person name="Singh K.B."/>
        </authorList>
    </citation>
    <scope>NUCLEOTIDE SEQUENCE [LARGE SCALE GENOMIC DNA]</scope>
    <source>
        <strain evidence="13">cv. Tanjil</strain>
        <tissue evidence="12">Whole plant</tissue>
    </source>
</reference>
<dbReference type="InterPro" id="IPR004316">
    <property type="entry name" value="SWEET_rpt"/>
</dbReference>
<dbReference type="Pfam" id="PF03083">
    <property type="entry name" value="MtN3_slv"/>
    <property type="match status" value="1"/>
</dbReference>
<dbReference type="Pfam" id="PF13639">
    <property type="entry name" value="zf-RING_2"/>
    <property type="match status" value="1"/>
</dbReference>
<comment type="similarity">
    <text evidence="2 10">Belongs to the SWEET sugar transporter family.</text>
</comment>
<feature type="transmembrane region" description="Helical" evidence="10">
    <location>
        <begin position="79"/>
        <end position="98"/>
    </location>
</feature>
<evidence type="ECO:0000313" key="12">
    <source>
        <dbReference type="EMBL" id="OIV93623.1"/>
    </source>
</evidence>
<comment type="subcellular location">
    <subcellularLocation>
        <location evidence="1">Endomembrane system</location>
        <topology evidence="1">Multi-pass membrane protein</topology>
    </subcellularLocation>
</comment>
<evidence type="ECO:0000256" key="8">
    <source>
        <dbReference type="ARBA" id="ARBA00023136"/>
    </source>
</evidence>
<sequence length="273" mass="30781">MVGVLYGLPLVHPHRLLVATIAASGCILQTIYVTIFFIFSDRIKRLKVIMWLLFELIFITILIIVTLIGVHNLKTRSEIVGTISVALTIMMYASPLAIMKMVVKTKSVEYMPLFISLASFGNSVAWTTYALISFDPFLTPYRLDHLTVQVLDKLPRVLFDEDLRARDSVCCVCLGEFELKEEVLQIPYCKHVFHIECIHNWLQSNTTCPLCRCFIIPTTITTKFLTPPPSILLDPPQQSGVVSTSPSHIISLPPQLQDEASVSSNYNTHISRE</sequence>
<dbReference type="GO" id="GO:0008270">
    <property type="term" value="F:zinc ion binding"/>
    <property type="evidence" value="ECO:0007669"/>
    <property type="project" value="UniProtKB-KW"/>
</dbReference>
<dbReference type="Gramene" id="OIV93623">
    <property type="protein sequence ID" value="OIV93623"/>
    <property type="gene ID" value="TanjilG_04855"/>
</dbReference>
<dbReference type="GO" id="GO:0016020">
    <property type="term" value="C:membrane"/>
    <property type="evidence" value="ECO:0007669"/>
    <property type="project" value="InterPro"/>
</dbReference>
<keyword evidence="9" id="KW-0479">Metal-binding</keyword>
<feature type="transmembrane region" description="Helical" evidence="10">
    <location>
        <begin position="51"/>
        <end position="73"/>
    </location>
</feature>
<evidence type="ECO:0000256" key="10">
    <source>
        <dbReference type="RuleBase" id="RU910715"/>
    </source>
</evidence>
<organism evidence="12 13">
    <name type="scientific">Lupinus angustifolius</name>
    <name type="common">Narrow-leaved blue lupine</name>
    <dbReference type="NCBI Taxonomy" id="3871"/>
    <lineage>
        <taxon>Eukaryota</taxon>
        <taxon>Viridiplantae</taxon>
        <taxon>Streptophyta</taxon>
        <taxon>Embryophyta</taxon>
        <taxon>Tracheophyta</taxon>
        <taxon>Spermatophyta</taxon>
        <taxon>Magnoliopsida</taxon>
        <taxon>eudicotyledons</taxon>
        <taxon>Gunneridae</taxon>
        <taxon>Pentapetalae</taxon>
        <taxon>rosids</taxon>
        <taxon>fabids</taxon>
        <taxon>Fabales</taxon>
        <taxon>Fabaceae</taxon>
        <taxon>Papilionoideae</taxon>
        <taxon>50 kb inversion clade</taxon>
        <taxon>genistoids sensu lato</taxon>
        <taxon>core genistoids</taxon>
        <taxon>Genisteae</taxon>
        <taxon>Lupinus</taxon>
    </lineage>
</organism>
<keyword evidence="9" id="KW-0863">Zinc-finger</keyword>
<dbReference type="InterPro" id="IPR001841">
    <property type="entry name" value="Znf_RING"/>
</dbReference>
<evidence type="ECO:0000313" key="13">
    <source>
        <dbReference type="Proteomes" id="UP000188354"/>
    </source>
</evidence>
<keyword evidence="6" id="KW-0677">Repeat</keyword>
<evidence type="ECO:0000256" key="7">
    <source>
        <dbReference type="ARBA" id="ARBA00022989"/>
    </source>
</evidence>
<dbReference type="PROSITE" id="PS50089">
    <property type="entry name" value="ZF_RING_2"/>
    <property type="match status" value="1"/>
</dbReference>
<dbReference type="Proteomes" id="UP000188354">
    <property type="component" value="Chromosome LG18"/>
</dbReference>
<dbReference type="GO" id="GO:0051119">
    <property type="term" value="F:sugar transmembrane transporter activity"/>
    <property type="evidence" value="ECO:0007669"/>
    <property type="project" value="InterPro"/>
</dbReference>
<dbReference type="PANTHER" id="PTHR10791:SF130">
    <property type="entry name" value="BIDIRECTIONAL SUGAR TRANSPORTER SWEET6-RELATED"/>
    <property type="match status" value="1"/>
</dbReference>
<dbReference type="EMBL" id="CM007378">
    <property type="protein sequence ID" value="OIV93623.1"/>
    <property type="molecule type" value="Genomic_DNA"/>
</dbReference>
<keyword evidence="4 10" id="KW-0762">Sugar transport</keyword>
<feature type="domain" description="RING-type" evidence="11">
    <location>
        <begin position="170"/>
        <end position="212"/>
    </location>
</feature>
<dbReference type="CDD" id="cd16461">
    <property type="entry name" value="RING-H2_EL5-like"/>
    <property type="match status" value="1"/>
</dbReference>